<sequence>MFLYPALTIGFLFVAVPLLVHLINMLRHRRQKWAAMDFLLASYRKQKKWIRLRQILLLLSRLAVAAVLIAMLCGWTGGGQMLGMLGGSTTHHVVILDDSYSMGDSSGGVSAYSRALLSLQDLTRRLASDDGIHELTVMRSSRAAMTIRGGSDSGDSAADLSAQTVTSDARLINRVMATEASPVQTDLVAAIDLAGELIRNAPADQKVLYIASDFRQRDWAAPQRLAESMRGISGDDVSIRMIDCALSPMSNLAVTDISPIRDVWVAGVPVVVNATIRNYGPTNVSNVSLETRVYHYSDEVVQSDPTLAVTGSVESLPAMVIESLDSGAEITKKFQVFVAEQGTHAIEVSLPEDALSIDNARSCTLPLSDAEKVLVIDGNADTLGAYHVASVLDPGSQVRIGAIPEIQPPSFLRAATLETLTSYRAIYLIDLPEISENAADALDRYVRRGGGLAWFLGKDVVKDSYNQHLLAGDRRLLPMPLEEAKPMPPPAGVSSADVVFGDAPQLLAPLRAGGDAALSLIGLSQSWTLQQPSFAEPDDPEQPRINVVLKRRDGGPLVTQHDVDRGRIITVLTGLDGSWTNWPGDPTFVVFLLQANADLWSGAAPPTRRYIDETIERHIALSAYALEATYLPAVKEPPRVPIEVVAKVVEENDGSTNPGSSGSVAEFILDPSEMVIAGEANVSDILRPGIAEWALTRSDGQGELVPVAAVIRTGEGDLRRADSATIQQDLLPVEVRFLSSEAWSTQNQTAGSSTLALLLLGLLGTLLASEQALAYWASYHTPLESAKAPGKKRSFLDHQGPFSIRASR</sequence>
<dbReference type="Proteomes" id="UP000315010">
    <property type="component" value="Unassembled WGS sequence"/>
</dbReference>
<dbReference type="Gene3D" id="3.40.50.880">
    <property type="match status" value="1"/>
</dbReference>
<keyword evidence="4" id="KW-1185">Reference proteome</keyword>
<name>A0A5C5ZBR7_9BACT</name>
<dbReference type="PANTHER" id="PTHR37464">
    <property type="entry name" value="BLL2463 PROTEIN"/>
    <property type="match status" value="1"/>
</dbReference>
<proteinExistence type="predicted"/>
<dbReference type="AlphaFoldDB" id="A0A5C5ZBR7"/>
<evidence type="ECO:0000313" key="3">
    <source>
        <dbReference type="EMBL" id="TWT84013.1"/>
    </source>
</evidence>
<dbReference type="InterPro" id="IPR029062">
    <property type="entry name" value="Class_I_gatase-like"/>
</dbReference>
<evidence type="ECO:0000313" key="4">
    <source>
        <dbReference type="Proteomes" id="UP000315010"/>
    </source>
</evidence>
<organism evidence="3 4">
    <name type="scientific">Novipirellula herctigrandis</name>
    <dbReference type="NCBI Taxonomy" id="2527986"/>
    <lineage>
        <taxon>Bacteria</taxon>
        <taxon>Pseudomonadati</taxon>
        <taxon>Planctomycetota</taxon>
        <taxon>Planctomycetia</taxon>
        <taxon>Pirellulales</taxon>
        <taxon>Pirellulaceae</taxon>
        <taxon>Novipirellula</taxon>
    </lineage>
</organism>
<keyword evidence="1" id="KW-0812">Transmembrane</keyword>
<dbReference type="RefSeq" id="WP_419194810.1">
    <property type="nucleotide sequence ID" value="NZ_SJPJ01000001.1"/>
</dbReference>
<dbReference type="InterPro" id="IPR024163">
    <property type="entry name" value="Aerotolerance_reg_N"/>
</dbReference>
<dbReference type="PANTHER" id="PTHR37464:SF1">
    <property type="entry name" value="BLL2463 PROTEIN"/>
    <property type="match status" value="1"/>
</dbReference>
<keyword evidence="1" id="KW-0472">Membrane</keyword>
<dbReference type="InterPro" id="IPR011933">
    <property type="entry name" value="Double_TM_dom"/>
</dbReference>
<evidence type="ECO:0000256" key="1">
    <source>
        <dbReference type="SAM" id="Phobius"/>
    </source>
</evidence>
<evidence type="ECO:0000259" key="2">
    <source>
        <dbReference type="Pfam" id="PF07584"/>
    </source>
</evidence>
<dbReference type="EMBL" id="SJPJ01000001">
    <property type="protein sequence ID" value="TWT84013.1"/>
    <property type="molecule type" value="Genomic_DNA"/>
</dbReference>
<protein>
    <recommendedName>
        <fullName evidence="2">Aerotolerance regulator N-terminal domain-containing protein</fullName>
    </recommendedName>
</protein>
<reference evidence="3 4" key="1">
    <citation type="submission" date="2019-02" db="EMBL/GenBank/DDBJ databases">
        <title>Deep-cultivation of Planctomycetes and their phenomic and genomic characterization uncovers novel biology.</title>
        <authorList>
            <person name="Wiegand S."/>
            <person name="Jogler M."/>
            <person name="Boedeker C."/>
            <person name="Pinto D."/>
            <person name="Vollmers J."/>
            <person name="Rivas-Marin E."/>
            <person name="Kohn T."/>
            <person name="Peeters S.H."/>
            <person name="Heuer A."/>
            <person name="Rast P."/>
            <person name="Oberbeckmann S."/>
            <person name="Bunk B."/>
            <person name="Jeske O."/>
            <person name="Meyerdierks A."/>
            <person name="Storesund J.E."/>
            <person name="Kallscheuer N."/>
            <person name="Luecker S."/>
            <person name="Lage O.M."/>
            <person name="Pohl T."/>
            <person name="Merkel B.J."/>
            <person name="Hornburger P."/>
            <person name="Mueller R.-W."/>
            <person name="Bruemmer F."/>
            <person name="Labrenz M."/>
            <person name="Spormann A.M."/>
            <person name="Op Den Camp H."/>
            <person name="Overmann J."/>
            <person name="Amann R."/>
            <person name="Jetten M.S.M."/>
            <person name="Mascher T."/>
            <person name="Medema M.H."/>
            <person name="Devos D.P."/>
            <person name="Kaster A.-K."/>
            <person name="Ovreas L."/>
            <person name="Rohde M."/>
            <person name="Galperin M.Y."/>
            <person name="Jogler C."/>
        </authorList>
    </citation>
    <scope>NUCLEOTIDE SEQUENCE [LARGE SCALE GENOMIC DNA]</scope>
    <source>
        <strain evidence="3 4">CA13</strain>
    </source>
</reference>
<keyword evidence="1" id="KW-1133">Transmembrane helix</keyword>
<gene>
    <name evidence="3" type="ORF">CA13_54870</name>
</gene>
<dbReference type="SUPFAM" id="SSF52317">
    <property type="entry name" value="Class I glutamine amidotransferase-like"/>
    <property type="match status" value="1"/>
</dbReference>
<accession>A0A5C5ZBR7</accession>
<comment type="caution">
    <text evidence="3">The sequence shown here is derived from an EMBL/GenBank/DDBJ whole genome shotgun (WGS) entry which is preliminary data.</text>
</comment>
<feature type="domain" description="Aerotolerance regulator N-terminal" evidence="2">
    <location>
        <begin position="1"/>
        <end position="72"/>
    </location>
</feature>
<dbReference type="NCBIfam" id="TIGR02226">
    <property type="entry name" value="two_anch"/>
    <property type="match status" value="1"/>
</dbReference>
<feature type="transmembrane region" description="Helical" evidence="1">
    <location>
        <begin position="55"/>
        <end position="77"/>
    </location>
</feature>
<dbReference type="Pfam" id="PF07584">
    <property type="entry name" value="BatA"/>
    <property type="match status" value="1"/>
</dbReference>
<feature type="transmembrane region" description="Helical" evidence="1">
    <location>
        <begin position="6"/>
        <end position="26"/>
    </location>
</feature>